<reference evidence="8" key="1">
    <citation type="submission" date="2023-07" db="EMBL/GenBank/DDBJ databases">
        <authorList>
            <consortium name="AG Swart"/>
            <person name="Singh M."/>
            <person name="Singh A."/>
            <person name="Seah K."/>
            <person name="Emmerich C."/>
        </authorList>
    </citation>
    <scope>NUCLEOTIDE SEQUENCE</scope>
    <source>
        <strain evidence="8">DP1</strain>
    </source>
</reference>
<dbReference type="SUPFAM" id="SSF54171">
    <property type="entry name" value="DNA-binding domain"/>
    <property type="match status" value="1"/>
</dbReference>
<proteinExistence type="predicted"/>
<dbReference type="GO" id="GO:0005634">
    <property type="term" value="C:nucleus"/>
    <property type="evidence" value="ECO:0007669"/>
    <property type="project" value="UniProtKB-SubCell"/>
</dbReference>
<accession>A0AAD1UNW6</accession>
<sequence>MDQHILSNFRSQSYLPRWGYRGLVFQLQKTYCLCASPGASLMGLDDYCTIPDHLLSSTLVVIKIHSDNNHQAQFKKNLLLSTQPAEEESSAQKEEPHLSLQTENIQDQSKEIDIKDTDNKEIAISTRRRRCSRFNIRARLFRLRNRLLKDLSMLFKSTIKKERSPEDASQRRRSRFIGVSRNSSNWQALINVKNTKRYIGTFGDELEAAKTYDIYAVALRRDKALLNFDYTAQEVISAIDHFLEYGSININD</sequence>
<dbReference type="Gene3D" id="3.30.730.10">
    <property type="entry name" value="AP2/ERF domain"/>
    <property type="match status" value="1"/>
</dbReference>
<feature type="domain" description="AP2/ERF" evidence="7">
    <location>
        <begin position="161"/>
        <end position="229"/>
    </location>
</feature>
<evidence type="ECO:0000313" key="8">
    <source>
        <dbReference type="EMBL" id="CAI2372257.1"/>
    </source>
</evidence>
<evidence type="ECO:0000259" key="7">
    <source>
        <dbReference type="PROSITE" id="PS51032"/>
    </source>
</evidence>
<dbReference type="InterPro" id="IPR016177">
    <property type="entry name" value="DNA-bd_dom_sf"/>
</dbReference>
<keyword evidence="2" id="KW-0805">Transcription regulation</keyword>
<name>A0AAD1UNW6_EUPCR</name>
<keyword evidence="4" id="KW-0804">Transcription</keyword>
<dbReference type="GO" id="GO:0003700">
    <property type="term" value="F:DNA-binding transcription factor activity"/>
    <property type="evidence" value="ECO:0007669"/>
    <property type="project" value="InterPro"/>
</dbReference>
<keyword evidence="9" id="KW-1185">Reference proteome</keyword>
<gene>
    <name evidence="8" type="ORF">ECRASSUSDP1_LOCUS13585</name>
</gene>
<evidence type="ECO:0000256" key="2">
    <source>
        <dbReference type="ARBA" id="ARBA00023015"/>
    </source>
</evidence>
<keyword evidence="5" id="KW-0539">Nucleus</keyword>
<dbReference type="Proteomes" id="UP001295684">
    <property type="component" value="Unassembled WGS sequence"/>
</dbReference>
<dbReference type="PROSITE" id="PS51032">
    <property type="entry name" value="AP2_ERF"/>
    <property type="match status" value="1"/>
</dbReference>
<organism evidence="8 9">
    <name type="scientific">Euplotes crassus</name>
    <dbReference type="NCBI Taxonomy" id="5936"/>
    <lineage>
        <taxon>Eukaryota</taxon>
        <taxon>Sar</taxon>
        <taxon>Alveolata</taxon>
        <taxon>Ciliophora</taxon>
        <taxon>Intramacronucleata</taxon>
        <taxon>Spirotrichea</taxon>
        <taxon>Hypotrichia</taxon>
        <taxon>Euplotida</taxon>
        <taxon>Euplotidae</taxon>
        <taxon>Moneuplotes</taxon>
    </lineage>
</organism>
<evidence type="ECO:0000256" key="3">
    <source>
        <dbReference type="ARBA" id="ARBA00023125"/>
    </source>
</evidence>
<evidence type="ECO:0000256" key="5">
    <source>
        <dbReference type="ARBA" id="ARBA00023242"/>
    </source>
</evidence>
<dbReference type="InterPro" id="IPR001471">
    <property type="entry name" value="AP2/ERF_dom"/>
</dbReference>
<dbReference type="InterPro" id="IPR036955">
    <property type="entry name" value="AP2/ERF_dom_sf"/>
</dbReference>
<protein>
    <recommendedName>
        <fullName evidence="7">AP2/ERF domain-containing protein</fullName>
    </recommendedName>
</protein>
<evidence type="ECO:0000256" key="6">
    <source>
        <dbReference type="SAM" id="MobiDB-lite"/>
    </source>
</evidence>
<evidence type="ECO:0000256" key="4">
    <source>
        <dbReference type="ARBA" id="ARBA00023163"/>
    </source>
</evidence>
<dbReference type="GO" id="GO:0003677">
    <property type="term" value="F:DNA binding"/>
    <property type="evidence" value="ECO:0007669"/>
    <property type="project" value="UniProtKB-KW"/>
</dbReference>
<keyword evidence="3" id="KW-0238">DNA-binding</keyword>
<evidence type="ECO:0000256" key="1">
    <source>
        <dbReference type="ARBA" id="ARBA00004123"/>
    </source>
</evidence>
<evidence type="ECO:0000313" key="9">
    <source>
        <dbReference type="Proteomes" id="UP001295684"/>
    </source>
</evidence>
<comment type="caution">
    <text evidence="8">The sequence shown here is derived from an EMBL/GenBank/DDBJ whole genome shotgun (WGS) entry which is preliminary data.</text>
</comment>
<dbReference type="EMBL" id="CAMPGE010013527">
    <property type="protein sequence ID" value="CAI2372257.1"/>
    <property type="molecule type" value="Genomic_DNA"/>
</dbReference>
<comment type="subcellular location">
    <subcellularLocation>
        <location evidence="1">Nucleus</location>
    </subcellularLocation>
</comment>
<dbReference type="SMART" id="SM00380">
    <property type="entry name" value="AP2"/>
    <property type="match status" value="1"/>
</dbReference>
<dbReference type="AlphaFoldDB" id="A0AAD1UNW6"/>
<feature type="region of interest" description="Disordered" evidence="6">
    <location>
        <begin position="83"/>
        <end position="105"/>
    </location>
</feature>